<dbReference type="EMBL" id="CP021978">
    <property type="protein sequence ID" value="QCD58514.1"/>
    <property type="molecule type" value="Genomic_DNA"/>
</dbReference>
<dbReference type="Proteomes" id="UP000495940">
    <property type="component" value="Chromosome"/>
</dbReference>
<accession>A0A6G5RKX7</accession>
<protein>
    <submittedName>
        <fullName evidence="1">Uncharacterized protein</fullName>
    </submittedName>
</protein>
<keyword evidence="2" id="KW-1185">Reference proteome</keyword>
<evidence type="ECO:0000313" key="2">
    <source>
        <dbReference type="Proteomes" id="UP000495940"/>
    </source>
</evidence>
<reference evidence="1 2" key="1">
    <citation type="submission" date="2017-06" db="EMBL/GenBank/DDBJ databases">
        <title>Complete Genome Sequence of Streptomyces hawaiiensis NRRL 15010 and insights into acyldepsipeptides biosynthesis.</title>
        <authorList>
            <person name="Mariita R.M."/>
            <person name="Sello J.K."/>
        </authorList>
    </citation>
    <scope>NUCLEOTIDE SEQUENCE [LARGE SCALE GENOMIC DNA]</scope>
    <source>
        <strain evidence="1 2">ATCC 12236</strain>
    </source>
</reference>
<dbReference type="RefSeq" id="WP_175434984.1">
    <property type="nucleotide sequence ID" value="NZ_CP021978.1"/>
</dbReference>
<evidence type="ECO:0000313" key="1">
    <source>
        <dbReference type="EMBL" id="QCD58514.1"/>
    </source>
</evidence>
<proteinExistence type="predicted"/>
<gene>
    <name evidence="1" type="ORF">CEB94_29445</name>
</gene>
<dbReference type="KEGG" id="shaw:CEB94_29445"/>
<name>A0A6G5RKX7_9ACTN</name>
<organism evidence="1 2">
    <name type="scientific">Streptomyces hawaiiensis</name>
    <dbReference type="NCBI Taxonomy" id="67305"/>
    <lineage>
        <taxon>Bacteria</taxon>
        <taxon>Bacillati</taxon>
        <taxon>Actinomycetota</taxon>
        <taxon>Actinomycetes</taxon>
        <taxon>Kitasatosporales</taxon>
        <taxon>Streptomycetaceae</taxon>
        <taxon>Streptomyces</taxon>
    </lineage>
</organism>
<dbReference type="AlphaFoldDB" id="A0A6G5RKX7"/>
<sequence>MRIVVSGRLNPPLPPTTPCATWALLPSEHVRVARKDMERDLKRLLNGSLLEQSLLGLITSAGGGLTGADLSV</sequence>